<reference evidence="2 3" key="1">
    <citation type="submission" date="2018-06" db="EMBL/GenBank/DDBJ databases">
        <title>Genomic Encyclopedia of Type Strains, Phase IV (KMG-IV): sequencing the most valuable type-strain genomes for metagenomic binning, comparative biology and taxonomic classification.</title>
        <authorList>
            <person name="Goeker M."/>
        </authorList>
    </citation>
    <scope>NUCLEOTIDE SEQUENCE [LARGE SCALE GENOMIC DNA]</scope>
    <source>
        <strain evidence="2 3">DSM 24875</strain>
    </source>
</reference>
<protein>
    <submittedName>
        <fullName evidence="2">GcrA cell cycle regulator</fullName>
    </submittedName>
</protein>
<comment type="caution">
    <text evidence="2">The sequence shown here is derived from an EMBL/GenBank/DDBJ whole genome shotgun (WGS) entry which is preliminary data.</text>
</comment>
<organism evidence="2 3">
    <name type="scientific">Roseiarcus fermentans</name>
    <dbReference type="NCBI Taxonomy" id="1473586"/>
    <lineage>
        <taxon>Bacteria</taxon>
        <taxon>Pseudomonadati</taxon>
        <taxon>Pseudomonadota</taxon>
        <taxon>Alphaproteobacteria</taxon>
        <taxon>Hyphomicrobiales</taxon>
        <taxon>Roseiarcaceae</taxon>
        <taxon>Roseiarcus</taxon>
    </lineage>
</organism>
<dbReference type="AlphaFoldDB" id="A0A366FIB0"/>
<dbReference type="OrthoDB" id="9798071at2"/>
<dbReference type="Pfam" id="PF07750">
    <property type="entry name" value="GcrA"/>
    <property type="match status" value="2"/>
</dbReference>
<name>A0A366FIB0_9HYPH</name>
<keyword evidence="3" id="KW-1185">Reference proteome</keyword>
<dbReference type="RefSeq" id="WP_113889097.1">
    <property type="nucleotide sequence ID" value="NZ_QNRK01000009.1"/>
</dbReference>
<evidence type="ECO:0000313" key="3">
    <source>
        <dbReference type="Proteomes" id="UP000253529"/>
    </source>
</evidence>
<dbReference type="InterPro" id="IPR011681">
    <property type="entry name" value="GcrA"/>
</dbReference>
<dbReference type="Proteomes" id="UP000253529">
    <property type="component" value="Unassembled WGS sequence"/>
</dbReference>
<gene>
    <name evidence="2" type="ORF">DFR50_109177</name>
</gene>
<evidence type="ECO:0000256" key="1">
    <source>
        <dbReference type="SAM" id="MobiDB-lite"/>
    </source>
</evidence>
<feature type="region of interest" description="Disordered" evidence="1">
    <location>
        <begin position="49"/>
        <end position="72"/>
    </location>
</feature>
<accession>A0A366FIB0</accession>
<dbReference type="EMBL" id="QNRK01000009">
    <property type="protein sequence ID" value="RBP14423.1"/>
    <property type="molecule type" value="Genomic_DNA"/>
</dbReference>
<proteinExistence type="predicted"/>
<sequence length="141" mass="14870">MAMVWTDDAVETLRRLAGEGMSASGIAAALGAETRNAVIGKANRIGVKLGGPGGRTGPVAPGSRPRSPGARPGWAFADAEVGEMRRVRFVDVRETGCRWPLGDPGGVEFAFCGLASVEKRPYCAGHCRLAYRPPDARSRFA</sequence>
<feature type="compositionally biased region" description="Low complexity" evidence="1">
    <location>
        <begin position="60"/>
        <end position="72"/>
    </location>
</feature>
<evidence type="ECO:0000313" key="2">
    <source>
        <dbReference type="EMBL" id="RBP14423.1"/>
    </source>
</evidence>